<dbReference type="InterPro" id="IPR058528">
    <property type="entry name" value="DUF8215"/>
</dbReference>
<proteinExistence type="predicted"/>
<evidence type="ECO:0000313" key="5">
    <source>
        <dbReference type="Proteomes" id="UP000198882"/>
    </source>
</evidence>
<keyword evidence="2" id="KW-0472">Membrane</keyword>
<feature type="compositionally biased region" description="Basic and acidic residues" evidence="1">
    <location>
        <begin position="1"/>
        <end position="10"/>
    </location>
</feature>
<reference evidence="5" key="1">
    <citation type="submission" date="2016-10" db="EMBL/GenBank/DDBJ databases">
        <authorList>
            <person name="Varghese N."/>
            <person name="Submissions S."/>
        </authorList>
    </citation>
    <scope>NUCLEOTIDE SEQUENCE [LARGE SCALE GENOMIC DNA]</scope>
    <source>
        <strain evidence="5">B4,CECT 8067,JCM 17497</strain>
    </source>
</reference>
<dbReference type="Pfam" id="PF26650">
    <property type="entry name" value="DUF8215"/>
    <property type="match status" value="1"/>
</dbReference>
<feature type="transmembrane region" description="Helical" evidence="2">
    <location>
        <begin position="106"/>
        <end position="124"/>
    </location>
</feature>
<feature type="transmembrane region" description="Helical" evidence="2">
    <location>
        <begin position="136"/>
        <end position="163"/>
    </location>
</feature>
<dbReference type="AlphaFoldDB" id="A0A1G9DWU5"/>
<keyword evidence="2" id="KW-0812">Transmembrane</keyword>
<keyword evidence="5" id="KW-1185">Reference proteome</keyword>
<name>A0A1G9DWU5_9EURY</name>
<dbReference type="Proteomes" id="UP000198882">
    <property type="component" value="Unassembled WGS sequence"/>
</dbReference>
<evidence type="ECO:0000256" key="1">
    <source>
        <dbReference type="SAM" id="MobiDB-lite"/>
    </source>
</evidence>
<gene>
    <name evidence="4" type="ORF">SAMN04515672_3659</name>
</gene>
<feature type="transmembrane region" description="Helical" evidence="2">
    <location>
        <begin position="76"/>
        <end position="94"/>
    </location>
</feature>
<evidence type="ECO:0000256" key="2">
    <source>
        <dbReference type="SAM" id="Phobius"/>
    </source>
</evidence>
<evidence type="ECO:0000259" key="3">
    <source>
        <dbReference type="Pfam" id="PF26650"/>
    </source>
</evidence>
<dbReference type="EMBL" id="FNFE01000006">
    <property type="protein sequence ID" value="SDK68328.1"/>
    <property type="molecule type" value="Genomic_DNA"/>
</dbReference>
<accession>A0A1G9DWU5</accession>
<sequence>MARDRREHRNPVRQTRPATSATRRTWYGLGKLSRAEKSGFGRFLHDCSHIFGDISILALPTLFAIVAAPGPGIYDATAAGLLAWMAMVFVGTLIRGGWIRPPATETLGWVALSPLLVVLRFVYYNLALTVAVFGSVWLAGAVGVPPLSLVAALVVAIVSMLAFPRVAESVYATVRER</sequence>
<feature type="region of interest" description="Disordered" evidence="1">
    <location>
        <begin position="1"/>
        <end position="20"/>
    </location>
</feature>
<dbReference type="RefSeq" id="WP_090310309.1">
    <property type="nucleotide sequence ID" value="NZ_FNFE01000006.1"/>
</dbReference>
<feature type="transmembrane region" description="Helical" evidence="2">
    <location>
        <begin position="50"/>
        <end position="70"/>
    </location>
</feature>
<organism evidence="4 5">
    <name type="scientific">Natronorubrum texcoconense</name>
    <dbReference type="NCBI Taxonomy" id="1095776"/>
    <lineage>
        <taxon>Archaea</taxon>
        <taxon>Methanobacteriati</taxon>
        <taxon>Methanobacteriota</taxon>
        <taxon>Stenosarchaea group</taxon>
        <taxon>Halobacteria</taxon>
        <taxon>Halobacteriales</taxon>
        <taxon>Natrialbaceae</taxon>
        <taxon>Natronorubrum</taxon>
    </lineage>
</organism>
<keyword evidence="2" id="KW-1133">Transmembrane helix</keyword>
<dbReference type="OrthoDB" id="211656at2157"/>
<feature type="domain" description="DUF8215" evidence="3">
    <location>
        <begin position="39"/>
        <end position="169"/>
    </location>
</feature>
<protein>
    <recommendedName>
        <fullName evidence="3">DUF8215 domain-containing protein</fullName>
    </recommendedName>
</protein>
<evidence type="ECO:0000313" key="4">
    <source>
        <dbReference type="EMBL" id="SDK68328.1"/>
    </source>
</evidence>